<dbReference type="STRING" id="1437607.BISA_1141"/>
<accession>A0A087D8K3</accession>
<reference evidence="2 3" key="1">
    <citation type="submission" date="2014-03" db="EMBL/GenBank/DDBJ databases">
        <title>Genomics of Bifidobacteria.</title>
        <authorList>
            <person name="Ventura M."/>
            <person name="Milani C."/>
            <person name="Lugli G.A."/>
        </authorList>
    </citation>
    <scope>NUCLEOTIDE SEQUENCE [LARGE SCALE GENOMIC DNA]</scope>
    <source>
        <strain evidence="2 3">DSM 23967</strain>
    </source>
</reference>
<evidence type="ECO:0000259" key="1">
    <source>
        <dbReference type="Pfam" id="PF13472"/>
    </source>
</evidence>
<dbReference type="SUPFAM" id="SSF52266">
    <property type="entry name" value="SGNH hydrolase"/>
    <property type="match status" value="1"/>
</dbReference>
<evidence type="ECO:0000313" key="2">
    <source>
        <dbReference type="EMBL" id="KFI91853.1"/>
    </source>
</evidence>
<dbReference type="CDD" id="cd01834">
    <property type="entry name" value="SGNH_hydrolase_like_2"/>
    <property type="match status" value="1"/>
</dbReference>
<dbReference type="InterPro" id="IPR008265">
    <property type="entry name" value="Lipase_GDSL_AS"/>
</dbReference>
<dbReference type="RefSeq" id="WP_033891607.1">
    <property type="nucleotide sequence ID" value="NZ_JDUT01000007.1"/>
</dbReference>
<dbReference type="OrthoDB" id="9794725at2"/>
<dbReference type="InterPro" id="IPR051532">
    <property type="entry name" value="Ester_Hydrolysis_Enzymes"/>
</dbReference>
<dbReference type="Pfam" id="PF13472">
    <property type="entry name" value="Lipase_GDSL_2"/>
    <property type="match status" value="1"/>
</dbReference>
<protein>
    <submittedName>
        <fullName evidence="2">Lipolytic protein</fullName>
    </submittedName>
</protein>
<evidence type="ECO:0000313" key="3">
    <source>
        <dbReference type="Proteomes" id="UP000029066"/>
    </source>
</evidence>
<dbReference type="GO" id="GO:0006629">
    <property type="term" value="P:lipid metabolic process"/>
    <property type="evidence" value="ECO:0007669"/>
    <property type="project" value="InterPro"/>
</dbReference>
<dbReference type="Gene3D" id="3.40.50.1110">
    <property type="entry name" value="SGNH hydrolase"/>
    <property type="match status" value="1"/>
</dbReference>
<dbReference type="PANTHER" id="PTHR30383">
    <property type="entry name" value="THIOESTERASE 1/PROTEASE 1/LYSOPHOSPHOLIPASE L1"/>
    <property type="match status" value="1"/>
</dbReference>
<dbReference type="GO" id="GO:0004622">
    <property type="term" value="F:phosphatidylcholine lysophospholipase activity"/>
    <property type="evidence" value="ECO:0007669"/>
    <property type="project" value="TreeGrafter"/>
</dbReference>
<organism evidence="2 3">
    <name type="scientific">Bifidobacterium saguini DSM 23967</name>
    <dbReference type="NCBI Taxonomy" id="1437607"/>
    <lineage>
        <taxon>Bacteria</taxon>
        <taxon>Bacillati</taxon>
        <taxon>Actinomycetota</taxon>
        <taxon>Actinomycetes</taxon>
        <taxon>Bifidobacteriales</taxon>
        <taxon>Bifidobacteriaceae</taxon>
        <taxon>Bifidobacterium</taxon>
    </lineage>
</organism>
<dbReference type="AlphaFoldDB" id="A0A087D8K3"/>
<dbReference type="InterPro" id="IPR036514">
    <property type="entry name" value="SGNH_hydro_sf"/>
</dbReference>
<proteinExistence type="predicted"/>
<name>A0A087D8K3_9BIFI</name>
<sequence>MLIFPKHSRIVFMGDSITDAGRDRTAIPGGWGYGTGYVNALHNLLTAVYPDRALCTINSGISGDDIVALSERWQQDVIDLKPDYVSVMVGVNDAWRYFDGPLWQARLNTVEDFERIYDELLERTKEALPELKGIIVMRPFMFEPNPQDQMRAKIEEFAAASKRVAEKHNAIFVDTQAAVDHWLTQLHGCLASQDRVHPYERGAMIIARSWCQAVGFDWDRSTFDD</sequence>
<dbReference type="EMBL" id="JGZN01000013">
    <property type="protein sequence ID" value="KFI91853.1"/>
    <property type="molecule type" value="Genomic_DNA"/>
</dbReference>
<dbReference type="Proteomes" id="UP000029066">
    <property type="component" value="Unassembled WGS sequence"/>
</dbReference>
<dbReference type="PROSITE" id="PS01098">
    <property type="entry name" value="LIPASE_GDSL_SER"/>
    <property type="match status" value="1"/>
</dbReference>
<gene>
    <name evidence="2" type="ORF">BISA_1141</name>
</gene>
<feature type="domain" description="SGNH hydrolase-type esterase" evidence="1">
    <location>
        <begin position="12"/>
        <end position="203"/>
    </location>
</feature>
<dbReference type="InterPro" id="IPR013830">
    <property type="entry name" value="SGNH_hydro"/>
</dbReference>
<dbReference type="PANTHER" id="PTHR30383:SF5">
    <property type="entry name" value="SGNH HYDROLASE-TYPE ESTERASE DOMAIN-CONTAINING PROTEIN"/>
    <property type="match status" value="1"/>
</dbReference>
<comment type="caution">
    <text evidence="2">The sequence shown here is derived from an EMBL/GenBank/DDBJ whole genome shotgun (WGS) entry which is preliminary data.</text>
</comment>